<evidence type="ECO:0000313" key="2">
    <source>
        <dbReference type="EMBL" id="CAG1847860.1"/>
    </source>
</evidence>
<organism evidence="3 4">
    <name type="scientific">Musa acuminata subsp. malaccensis</name>
    <name type="common">Wild banana</name>
    <name type="synonym">Musa malaccensis</name>
    <dbReference type="NCBI Taxonomy" id="214687"/>
    <lineage>
        <taxon>Eukaryota</taxon>
        <taxon>Viridiplantae</taxon>
        <taxon>Streptophyta</taxon>
        <taxon>Embryophyta</taxon>
        <taxon>Tracheophyta</taxon>
        <taxon>Spermatophyta</taxon>
        <taxon>Magnoliopsida</taxon>
        <taxon>Liliopsida</taxon>
        <taxon>Zingiberales</taxon>
        <taxon>Musaceae</taxon>
        <taxon>Musa</taxon>
    </lineage>
</organism>
<keyword evidence="4" id="KW-1185">Reference proteome</keyword>
<dbReference type="InParanoid" id="A0A804JM42"/>
<evidence type="ECO:0000313" key="4">
    <source>
        <dbReference type="Proteomes" id="UP000012960"/>
    </source>
</evidence>
<proteinExistence type="predicted"/>
<dbReference type="Gramene" id="Ma06_t30370.1">
    <property type="protein sequence ID" value="Ma06_p30370.1"/>
    <property type="gene ID" value="Ma06_g30370"/>
</dbReference>
<reference evidence="3" key="2">
    <citation type="submission" date="2021-05" db="UniProtKB">
        <authorList>
            <consortium name="EnsemblPlants"/>
        </authorList>
    </citation>
    <scope>IDENTIFICATION</scope>
    <source>
        <strain evidence="3">subsp. malaccensis</strain>
    </source>
</reference>
<dbReference type="Proteomes" id="UP000012960">
    <property type="component" value="Unplaced"/>
</dbReference>
<sequence>MLNGYCIINEFKIPAETHCEVSAAFDIWIVLIFKVCHEVVEPYLLTAVHPIAHHLFIKECTDVAQFTGKTSSSGTRKASEIKMGSCLSNH</sequence>
<gene>
    <name evidence="2" type="ORF">GSMUA_176550.1</name>
</gene>
<dbReference type="EMBL" id="HG996471">
    <property type="protein sequence ID" value="CAG1847860.1"/>
    <property type="molecule type" value="Genomic_DNA"/>
</dbReference>
<evidence type="ECO:0000256" key="1">
    <source>
        <dbReference type="SAM" id="MobiDB-lite"/>
    </source>
</evidence>
<feature type="region of interest" description="Disordered" evidence="1">
    <location>
        <begin position="68"/>
        <end position="90"/>
    </location>
</feature>
<reference evidence="2" key="1">
    <citation type="submission" date="2021-03" db="EMBL/GenBank/DDBJ databases">
        <authorList>
            <consortium name="Genoscope - CEA"/>
            <person name="William W."/>
        </authorList>
    </citation>
    <scope>NUCLEOTIDE SEQUENCE</scope>
    <source>
        <strain evidence="2">Doubled-haploid Pahang</strain>
    </source>
</reference>
<evidence type="ECO:0000313" key="3">
    <source>
        <dbReference type="EnsemblPlants" id="Ma06_p30370.1"/>
    </source>
</evidence>
<name>A0A804JM42_MUSAM</name>
<accession>A0A804JM42</accession>
<dbReference type="EnsemblPlants" id="Ma06_t30370.1">
    <property type="protein sequence ID" value="Ma06_p30370.1"/>
    <property type="gene ID" value="Ma06_g30370"/>
</dbReference>
<protein>
    <submittedName>
        <fullName evidence="2">(wild Malaysian banana) hypothetical protein</fullName>
    </submittedName>
</protein>
<dbReference type="AlphaFoldDB" id="A0A804JM42"/>